<dbReference type="OrthoDB" id="65739at2"/>
<keyword evidence="10" id="KW-1185">Reference proteome</keyword>
<evidence type="ECO:0000259" key="8">
    <source>
        <dbReference type="PROSITE" id="PS50850"/>
    </source>
</evidence>
<comment type="caution">
    <text evidence="9">The sequence shown here is derived from an EMBL/GenBank/DDBJ whole genome shotgun (WGS) entry which is preliminary data.</text>
</comment>
<keyword evidence="4 7" id="KW-1133">Transmembrane helix</keyword>
<dbReference type="PATRIC" id="fig|92835.4.peg.1467"/>
<evidence type="ECO:0000256" key="4">
    <source>
        <dbReference type="ARBA" id="ARBA00022989"/>
    </source>
</evidence>
<feature type="transmembrane region" description="Helical" evidence="7">
    <location>
        <begin position="391"/>
        <end position="417"/>
    </location>
</feature>
<dbReference type="RefSeq" id="WP_052682486.1">
    <property type="nucleotide sequence ID" value="NZ_BAAAUP010000008.1"/>
</dbReference>
<feature type="domain" description="Major facilitator superfamily (MFS) profile" evidence="8">
    <location>
        <begin position="45"/>
        <end position="447"/>
    </location>
</feature>
<dbReference type="PANTHER" id="PTHR23505">
    <property type="entry name" value="SPINSTER"/>
    <property type="match status" value="1"/>
</dbReference>
<feature type="transmembrane region" description="Helical" evidence="7">
    <location>
        <begin position="109"/>
        <end position="129"/>
    </location>
</feature>
<feature type="transmembrane region" description="Helical" evidence="7">
    <location>
        <begin position="423"/>
        <end position="443"/>
    </location>
</feature>
<keyword evidence="3 7" id="KW-0812">Transmembrane</keyword>
<feature type="transmembrane region" description="Helical" evidence="7">
    <location>
        <begin position="326"/>
        <end position="347"/>
    </location>
</feature>
<dbReference type="InterPro" id="IPR011701">
    <property type="entry name" value="MFS"/>
</dbReference>
<feature type="compositionally biased region" description="Polar residues" evidence="6">
    <location>
        <begin position="1"/>
        <end position="10"/>
    </location>
</feature>
<dbReference type="GO" id="GO:0022857">
    <property type="term" value="F:transmembrane transporter activity"/>
    <property type="evidence" value="ECO:0007669"/>
    <property type="project" value="InterPro"/>
</dbReference>
<feature type="transmembrane region" description="Helical" evidence="7">
    <location>
        <begin position="135"/>
        <end position="157"/>
    </location>
</feature>
<comment type="subcellular location">
    <subcellularLocation>
        <location evidence="1">Cell membrane</location>
        <topology evidence="1">Multi-pass membrane protein</topology>
    </subcellularLocation>
</comment>
<sequence>MTTDSSTPPQTGYAPAPAASAPTVTAAIRHGDLDKKGGVPRRKTNLVILGGSMIADGGEGSMATTLFPVIAAALGLATSALGILAAVGRIVGVVAGPAWVFLSKKIGRRWVLAIATGFWGVWGVAAGLAQDFTQLLVLYGIMAAGTAAAHVLVPEVIGDSFEDKKRGRVVGWVYGGTAAVSSLMAPLIGSLANIEDGWRYGFFFFGALNVVFGLLILAFYKDPGTGGGEEQLKTFSKEEREAASKITWAKVRKLLTIRSYLILLVSRLLSSHMLLAVFGVTMLVQEFGFDVALAATVMAPFGIGFLVGNVSGGLLSDWLNKVSVNYGRIAMLQGAQLLFAVFAYFTTQVVYDGIMPYLILFGLCGLAQGFNPAVNRPLVMAIVPPELRGAAFAIFVSIIESIGFAIYSVVGGALAATIGLQGVMLWIVCGVMVVNAVWLSLLYRPFKKDRLALEADLDARRAHILDAEAHGQAI</sequence>
<dbReference type="GO" id="GO:0005886">
    <property type="term" value="C:plasma membrane"/>
    <property type="evidence" value="ECO:0007669"/>
    <property type="project" value="UniProtKB-SubCell"/>
</dbReference>
<feature type="region of interest" description="Disordered" evidence="6">
    <location>
        <begin position="1"/>
        <end position="20"/>
    </location>
</feature>
<dbReference type="InterPro" id="IPR044770">
    <property type="entry name" value="MFS_spinster-like"/>
</dbReference>
<evidence type="ECO:0000256" key="3">
    <source>
        <dbReference type="ARBA" id="ARBA00022692"/>
    </source>
</evidence>
<feature type="transmembrane region" description="Helical" evidence="7">
    <location>
        <begin position="353"/>
        <end position="370"/>
    </location>
</feature>
<feature type="transmembrane region" description="Helical" evidence="7">
    <location>
        <begin position="200"/>
        <end position="220"/>
    </location>
</feature>
<dbReference type="PANTHER" id="PTHR23505:SF52">
    <property type="entry name" value="MAJOR FACILITATOR SUPERFAMILY PROTEIN"/>
    <property type="match status" value="1"/>
</dbReference>
<name>A0A0M2H9S5_9MICO</name>
<feature type="transmembrane region" description="Helical" evidence="7">
    <location>
        <begin position="69"/>
        <end position="102"/>
    </location>
</feature>
<dbReference type="AlphaFoldDB" id="A0A0M2H9S5"/>
<gene>
    <name evidence="9" type="primary">yjjL</name>
    <name evidence="9" type="ORF">RS81_01448</name>
</gene>
<feature type="transmembrane region" description="Helical" evidence="7">
    <location>
        <begin position="169"/>
        <end position="188"/>
    </location>
</feature>
<reference evidence="9 10" key="1">
    <citation type="submission" date="2015-02" db="EMBL/GenBank/DDBJ databases">
        <title>Draft genome sequences of ten Microbacterium spp. with emphasis on heavy metal contaminated environments.</title>
        <authorList>
            <person name="Corretto E."/>
        </authorList>
    </citation>
    <scope>NUCLEOTIDE SEQUENCE [LARGE SCALE GENOMIC DNA]</scope>
    <source>
        <strain evidence="9 10">DSM 12510</strain>
    </source>
</reference>
<dbReference type="Gene3D" id="1.20.1250.20">
    <property type="entry name" value="MFS general substrate transporter like domains"/>
    <property type="match status" value="1"/>
</dbReference>
<evidence type="ECO:0000256" key="2">
    <source>
        <dbReference type="ARBA" id="ARBA00022448"/>
    </source>
</evidence>
<dbReference type="PROSITE" id="PS50850">
    <property type="entry name" value="MFS"/>
    <property type="match status" value="1"/>
</dbReference>
<evidence type="ECO:0000313" key="9">
    <source>
        <dbReference type="EMBL" id="KJL40904.1"/>
    </source>
</evidence>
<dbReference type="EMBL" id="JYIZ01000045">
    <property type="protein sequence ID" value="KJL40904.1"/>
    <property type="molecule type" value="Genomic_DNA"/>
</dbReference>
<accession>A0A0M2H9S5</accession>
<dbReference type="InterPro" id="IPR036259">
    <property type="entry name" value="MFS_trans_sf"/>
</dbReference>
<evidence type="ECO:0000256" key="6">
    <source>
        <dbReference type="SAM" id="MobiDB-lite"/>
    </source>
</evidence>
<dbReference type="Proteomes" id="UP000033956">
    <property type="component" value="Unassembled WGS sequence"/>
</dbReference>
<evidence type="ECO:0000256" key="1">
    <source>
        <dbReference type="ARBA" id="ARBA00004651"/>
    </source>
</evidence>
<evidence type="ECO:0000313" key="10">
    <source>
        <dbReference type="Proteomes" id="UP000033956"/>
    </source>
</evidence>
<dbReference type="SUPFAM" id="SSF103473">
    <property type="entry name" value="MFS general substrate transporter"/>
    <property type="match status" value="1"/>
</dbReference>
<feature type="transmembrane region" description="Helical" evidence="7">
    <location>
        <begin position="291"/>
        <end position="314"/>
    </location>
</feature>
<evidence type="ECO:0000256" key="7">
    <source>
        <dbReference type="SAM" id="Phobius"/>
    </source>
</evidence>
<organism evidence="9 10">
    <name type="scientific">Microbacterium terrae</name>
    <dbReference type="NCBI Taxonomy" id="69369"/>
    <lineage>
        <taxon>Bacteria</taxon>
        <taxon>Bacillati</taxon>
        <taxon>Actinomycetota</taxon>
        <taxon>Actinomycetes</taxon>
        <taxon>Micrococcales</taxon>
        <taxon>Microbacteriaceae</taxon>
        <taxon>Microbacterium</taxon>
    </lineage>
</organism>
<keyword evidence="5 7" id="KW-0472">Membrane</keyword>
<feature type="transmembrane region" description="Helical" evidence="7">
    <location>
        <begin position="260"/>
        <end position="285"/>
    </location>
</feature>
<dbReference type="InterPro" id="IPR020846">
    <property type="entry name" value="MFS_dom"/>
</dbReference>
<dbReference type="STRING" id="92835.RS81_01448"/>
<evidence type="ECO:0000256" key="5">
    <source>
        <dbReference type="ARBA" id="ARBA00023136"/>
    </source>
</evidence>
<proteinExistence type="predicted"/>
<dbReference type="Pfam" id="PF07690">
    <property type="entry name" value="MFS_1"/>
    <property type="match status" value="1"/>
</dbReference>
<keyword evidence="2" id="KW-0813">Transport</keyword>
<protein>
    <submittedName>
        <fullName evidence="9">L-galactonate transporter</fullName>
    </submittedName>
</protein>